<keyword evidence="6 11" id="KW-0732">Signal</keyword>
<dbReference type="EMBL" id="FCOA02000028">
    <property type="protein sequence ID" value="SAK85613.1"/>
    <property type="molecule type" value="Genomic_DNA"/>
</dbReference>
<evidence type="ECO:0000256" key="2">
    <source>
        <dbReference type="ARBA" id="ARBA00011233"/>
    </source>
</evidence>
<comment type="subunit">
    <text evidence="2">Homotrimer.</text>
</comment>
<evidence type="ECO:0000256" key="10">
    <source>
        <dbReference type="ARBA" id="ARBA00023237"/>
    </source>
</evidence>
<evidence type="ECO:0000256" key="4">
    <source>
        <dbReference type="ARBA" id="ARBA00022452"/>
    </source>
</evidence>
<evidence type="ECO:0000259" key="12">
    <source>
        <dbReference type="Pfam" id="PF13609"/>
    </source>
</evidence>
<keyword evidence="4" id="KW-1134">Transmembrane beta strand</keyword>
<dbReference type="InterPro" id="IPR050298">
    <property type="entry name" value="Gram-neg_bact_OMP"/>
</dbReference>
<evidence type="ECO:0000313" key="13">
    <source>
        <dbReference type="EMBL" id="SAK85613.1"/>
    </source>
</evidence>
<dbReference type="PANTHER" id="PTHR34501">
    <property type="entry name" value="PROTEIN YDDL-RELATED"/>
    <property type="match status" value="1"/>
</dbReference>
<keyword evidence="9" id="KW-0472">Membrane</keyword>
<feature type="domain" description="Porin" evidence="12">
    <location>
        <begin position="10"/>
        <end position="354"/>
    </location>
</feature>
<evidence type="ECO:0000256" key="7">
    <source>
        <dbReference type="ARBA" id="ARBA00023065"/>
    </source>
</evidence>
<dbReference type="PRINTS" id="PR00184">
    <property type="entry name" value="NEISSPPORIN"/>
</dbReference>
<dbReference type="CDD" id="cd00342">
    <property type="entry name" value="gram_neg_porins"/>
    <property type="match status" value="1"/>
</dbReference>
<dbReference type="InterPro" id="IPR001702">
    <property type="entry name" value="Porin_Gram-ve"/>
</dbReference>
<evidence type="ECO:0000256" key="1">
    <source>
        <dbReference type="ARBA" id="ARBA00004571"/>
    </source>
</evidence>
<dbReference type="GO" id="GO:0046930">
    <property type="term" value="C:pore complex"/>
    <property type="evidence" value="ECO:0007669"/>
    <property type="project" value="UniProtKB-KW"/>
</dbReference>
<dbReference type="Proteomes" id="UP000054851">
    <property type="component" value="Unassembled WGS sequence"/>
</dbReference>
<evidence type="ECO:0000256" key="9">
    <source>
        <dbReference type="ARBA" id="ARBA00023136"/>
    </source>
</evidence>
<sequence length="395" mass="41511">MRKLVSVAVLSALSASASQAMAQSSVTLYGLVDAGLGYISNLNGAHAWQATTGKASGSRFGLRGTEDLGGGLSAVFTLENGFNAMNGTLGQAGRMFGRQAFVGLSSNKLGTVTVGRQYDAIADLVAPLFGPGFWSTSAHIGDNDNLNQFFRLNNTVKFRSINFYGVSVDGVYSFSNQAAGSGGTGFGNNRAWALSANYVNGPFSIGAGYLQLDHPDAGSNTGGAVGGASTSNGDDYSSVFFYGMDGGVRRQRIFAAGTSYVFGSATAGFGYSLSDIQYNDGARRRLNNYDLNLRYLITPSVQLIGVYAFTDGHATNLPGASSDSLHPKWHQFTLGADYLLSKRTDIYVSAVYQKAVGDASTLINGQYQTVASIVYAGTSSSASQTAIFTGLRHKF</sequence>
<reference evidence="13" key="1">
    <citation type="submission" date="2016-01" db="EMBL/GenBank/DDBJ databases">
        <authorList>
            <person name="Peeters C."/>
        </authorList>
    </citation>
    <scope>NUCLEOTIDE SEQUENCE</scope>
    <source>
        <strain evidence="13">LMG 29322</strain>
    </source>
</reference>
<dbReference type="RefSeq" id="WP_061170998.1">
    <property type="nucleotide sequence ID" value="NZ_FCOA02000028.1"/>
</dbReference>
<keyword evidence="5" id="KW-0812">Transmembrane</keyword>
<feature type="signal peptide" evidence="11">
    <location>
        <begin position="1"/>
        <end position="22"/>
    </location>
</feature>
<dbReference type="GO" id="GO:0009279">
    <property type="term" value="C:cell outer membrane"/>
    <property type="evidence" value="ECO:0007669"/>
    <property type="project" value="UniProtKB-SubCell"/>
</dbReference>
<keyword evidence="14" id="KW-1185">Reference proteome</keyword>
<evidence type="ECO:0000256" key="3">
    <source>
        <dbReference type="ARBA" id="ARBA00022448"/>
    </source>
</evidence>
<accession>A0A158CT93</accession>
<dbReference type="OrthoDB" id="8982743at2"/>
<keyword evidence="10" id="KW-0998">Cell outer membrane</keyword>
<dbReference type="Pfam" id="PF13609">
    <property type="entry name" value="Porin_4"/>
    <property type="match status" value="1"/>
</dbReference>
<keyword evidence="3" id="KW-0813">Transport</keyword>
<dbReference type="GO" id="GO:0015288">
    <property type="term" value="F:porin activity"/>
    <property type="evidence" value="ECO:0007669"/>
    <property type="project" value="UniProtKB-KW"/>
</dbReference>
<dbReference type="Gene3D" id="2.40.160.10">
    <property type="entry name" value="Porin"/>
    <property type="match status" value="1"/>
</dbReference>
<feature type="chain" id="PRO_5007623372" evidence="11">
    <location>
        <begin position="23"/>
        <end position="395"/>
    </location>
</feature>
<evidence type="ECO:0000256" key="6">
    <source>
        <dbReference type="ARBA" id="ARBA00022729"/>
    </source>
</evidence>
<dbReference type="InterPro" id="IPR023614">
    <property type="entry name" value="Porin_dom_sf"/>
</dbReference>
<keyword evidence="7" id="KW-0406">Ion transport</keyword>
<dbReference type="AlphaFoldDB" id="A0A158CT93"/>
<protein>
    <submittedName>
        <fullName evidence="13">Porin</fullName>
    </submittedName>
</protein>
<dbReference type="PRINTS" id="PR00182">
    <property type="entry name" value="ECOLNEIPORIN"/>
</dbReference>
<comment type="subcellular location">
    <subcellularLocation>
        <location evidence="1">Cell outer membrane</location>
        <topology evidence="1">Multi-pass membrane protein</topology>
    </subcellularLocation>
</comment>
<organism evidence="13 14">
    <name type="scientific">Caballeronia hypogeia</name>
    <dbReference type="NCBI Taxonomy" id="1777140"/>
    <lineage>
        <taxon>Bacteria</taxon>
        <taxon>Pseudomonadati</taxon>
        <taxon>Pseudomonadota</taxon>
        <taxon>Betaproteobacteria</taxon>
        <taxon>Burkholderiales</taxon>
        <taxon>Burkholderiaceae</taxon>
        <taxon>Caballeronia</taxon>
    </lineage>
</organism>
<name>A0A158CT93_9BURK</name>
<evidence type="ECO:0000256" key="11">
    <source>
        <dbReference type="SAM" id="SignalP"/>
    </source>
</evidence>
<dbReference type="InterPro" id="IPR033900">
    <property type="entry name" value="Gram_neg_porin_domain"/>
</dbReference>
<dbReference type="STRING" id="1777140.AWB79_05948"/>
<gene>
    <name evidence="13" type="ORF">AWB79_05948</name>
</gene>
<dbReference type="InterPro" id="IPR002299">
    <property type="entry name" value="Porin_Neis"/>
</dbReference>
<comment type="caution">
    <text evidence="13">The sequence shown here is derived from an EMBL/GenBank/DDBJ whole genome shotgun (WGS) entry which is preliminary data.</text>
</comment>
<dbReference type="SUPFAM" id="SSF56935">
    <property type="entry name" value="Porins"/>
    <property type="match status" value="1"/>
</dbReference>
<evidence type="ECO:0000256" key="5">
    <source>
        <dbReference type="ARBA" id="ARBA00022692"/>
    </source>
</evidence>
<dbReference type="GO" id="GO:0034220">
    <property type="term" value="P:monoatomic ion transmembrane transport"/>
    <property type="evidence" value="ECO:0007669"/>
    <property type="project" value="InterPro"/>
</dbReference>
<dbReference type="PANTHER" id="PTHR34501:SF9">
    <property type="entry name" value="MAJOR OUTER MEMBRANE PROTEIN P.IA"/>
    <property type="match status" value="1"/>
</dbReference>
<evidence type="ECO:0000313" key="14">
    <source>
        <dbReference type="Proteomes" id="UP000054851"/>
    </source>
</evidence>
<evidence type="ECO:0000256" key="8">
    <source>
        <dbReference type="ARBA" id="ARBA00023114"/>
    </source>
</evidence>
<proteinExistence type="predicted"/>
<keyword evidence="8" id="KW-0626">Porin</keyword>